<feature type="non-terminal residue" evidence="1">
    <location>
        <position position="1"/>
    </location>
</feature>
<dbReference type="EMBL" id="HAEF01004758">
    <property type="protein sequence ID" value="SBR42140.1"/>
    <property type="molecule type" value="Transcribed_RNA"/>
</dbReference>
<evidence type="ECO:0000313" key="1">
    <source>
        <dbReference type="EMBL" id="SBR42140.1"/>
    </source>
</evidence>
<proteinExistence type="predicted"/>
<dbReference type="AlphaFoldDB" id="A0A1A8LBD2"/>
<gene>
    <name evidence="1" type="primary">Nfu_g_1_010766</name>
</gene>
<reference evidence="1" key="2">
    <citation type="submission" date="2016-06" db="EMBL/GenBank/DDBJ databases">
        <title>The genome of a short-lived fish provides insights into sex chromosome evolution and the genetic control of aging.</title>
        <authorList>
            <person name="Reichwald K."/>
            <person name="Felder M."/>
            <person name="Petzold A."/>
            <person name="Koch P."/>
            <person name="Groth M."/>
            <person name="Platzer M."/>
        </authorList>
    </citation>
    <scope>NUCLEOTIDE SEQUENCE</scope>
    <source>
        <tissue evidence="1">Brain</tissue>
    </source>
</reference>
<feature type="non-terminal residue" evidence="1">
    <location>
        <position position="41"/>
    </location>
</feature>
<organism evidence="1">
    <name type="scientific">Nothobranchius pienaari</name>
    <dbReference type="NCBI Taxonomy" id="704102"/>
    <lineage>
        <taxon>Eukaryota</taxon>
        <taxon>Metazoa</taxon>
        <taxon>Chordata</taxon>
        <taxon>Craniata</taxon>
        <taxon>Vertebrata</taxon>
        <taxon>Euteleostomi</taxon>
        <taxon>Actinopterygii</taxon>
        <taxon>Neopterygii</taxon>
        <taxon>Teleostei</taxon>
        <taxon>Neoteleostei</taxon>
        <taxon>Acanthomorphata</taxon>
        <taxon>Ovalentaria</taxon>
        <taxon>Atherinomorphae</taxon>
        <taxon>Cyprinodontiformes</taxon>
        <taxon>Nothobranchiidae</taxon>
        <taxon>Nothobranchius</taxon>
    </lineage>
</organism>
<reference evidence="1" key="1">
    <citation type="submission" date="2016-05" db="EMBL/GenBank/DDBJ databases">
        <authorList>
            <person name="Lavstsen T."/>
            <person name="Jespersen J.S."/>
        </authorList>
    </citation>
    <scope>NUCLEOTIDE SEQUENCE</scope>
    <source>
        <tissue evidence="1">Brain</tissue>
    </source>
</reference>
<protein>
    <submittedName>
        <fullName evidence="1">Uncharacterized protein</fullName>
    </submittedName>
</protein>
<accession>A0A1A8LBD2</accession>
<sequence length="41" mass="4540">KCRWSLLIGSFMGLHHWRGEIGGQRATTRINGVNSDATISI</sequence>
<name>A0A1A8LBD2_9TELE</name>